<feature type="region of interest" description="Disordered" evidence="1">
    <location>
        <begin position="483"/>
        <end position="680"/>
    </location>
</feature>
<dbReference type="GO" id="GO:0015030">
    <property type="term" value="C:Cajal body"/>
    <property type="evidence" value="ECO:0007669"/>
    <property type="project" value="TreeGrafter"/>
</dbReference>
<evidence type="ECO:0000313" key="5">
    <source>
        <dbReference type="Proteomes" id="UP000747110"/>
    </source>
</evidence>
<evidence type="ECO:0000313" key="3">
    <source>
        <dbReference type="EMBL" id="GIL92575.1"/>
    </source>
</evidence>
<dbReference type="Proteomes" id="UP000722791">
    <property type="component" value="Unassembled WGS sequence"/>
</dbReference>
<feature type="compositionally biased region" description="Low complexity" evidence="1">
    <location>
        <begin position="944"/>
        <end position="954"/>
    </location>
</feature>
<dbReference type="OrthoDB" id="74813at2759"/>
<dbReference type="InterPro" id="IPR056398">
    <property type="entry name" value="Tudor_Coilin"/>
</dbReference>
<feature type="compositionally biased region" description="Low complexity" evidence="1">
    <location>
        <begin position="598"/>
        <end position="623"/>
    </location>
</feature>
<comment type="caution">
    <text evidence="3">The sequence shown here is derived from an EMBL/GenBank/DDBJ whole genome shotgun (WGS) entry which is preliminary data.</text>
</comment>
<feature type="compositionally biased region" description="Acidic residues" evidence="1">
    <location>
        <begin position="625"/>
        <end position="655"/>
    </location>
</feature>
<feature type="compositionally biased region" description="Low complexity" evidence="1">
    <location>
        <begin position="483"/>
        <end position="497"/>
    </location>
</feature>
<keyword evidence="5" id="KW-1185">Reference proteome</keyword>
<feature type="compositionally biased region" description="Acidic residues" evidence="1">
    <location>
        <begin position="498"/>
        <end position="511"/>
    </location>
</feature>
<feature type="compositionally biased region" description="Acidic residues" evidence="1">
    <location>
        <begin position="569"/>
        <end position="584"/>
    </location>
</feature>
<proteinExistence type="predicted"/>
<feature type="region of interest" description="Disordered" evidence="1">
    <location>
        <begin position="1130"/>
        <end position="1175"/>
    </location>
</feature>
<feature type="compositionally biased region" description="Low complexity" evidence="1">
    <location>
        <begin position="404"/>
        <end position="418"/>
    </location>
</feature>
<evidence type="ECO:0000313" key="4">
    <source>
        <dbReference type="EMBL" id="GIM16360.1"/>
    </source>
</evidence>
<feature type="region of interest" description="Disordered" evidence="1">
    <location>
        <begin position="876"/>
        <end position="965"/>
    </location>
</feature>
<dbReference type="EMBL" id="BNCQ01000077">
    <property type="protein sequence ID" value="GIM16360.1"/>
    <property type="molecule type" value="Genomic_DNA"/>
</dbReference>
<evidence type="ECO:0000259" key="2">
    <source>
        <dbReference type="Pfam" id="PF23086"/>
    </source>
</evidence>
<dbReference type="PANTHER" id="PTHR15197:SF0">
    <property type="entry name" value="COILIN"/>
    <property type="match status" value="1"/>
</dbReference>
<evidence type="ECO:0000256" key="1">
    <source>
        <dbReference type="SAM" id="MobiDB-lite"/>
    </source>
</evidence>
<feature type="compositionally biased region" description="Basic residues" evidence="1">
    <location>
        <begin position="258"/>
        <end position="272"/>
    </location>
</feature>
<dbReference type="Pfam" id="PF23086">
    <property type="entry name" value="Tudor_Coilin"/>
    <property type="match status" value="1"/>
</dbReference>
<feature type="region of interest" description="Disordered" evidence="1">
    <location>
        <begin position="404"/>
        <end position="442"/>
    </location>
</feature>
<feature type="compositionally biased region" description="Polar residues" evidence="1">
    <location>
        <begin position="541"/>
        <end position="551"/>
    </location>
</feature>
<dbReference type="GO" id="GO:0030620">
    <property type="term" value="F:U2 snRNA binding"/>
    <property type="evidence" value="ECO:0007669"/>
    <property type="project" value="TreeGrafter"/>
</dbReference>
<sequence length="1191" mass="120325">MQRLRLELSEALLTPAIRAQGLARCWYCPSSAAVTIADFTREIHAHLRLDCAVELRLVLSGFTLPPDGPVGLLRDGDLIAVQKLAQPSARTLQLPSVAQAEGVAAAQGQGANLVNANAAVGDSRGGGGGSKRKRHIAAGAAVNDAFVGSGGAGDAPPQDGADRVEDLKQGQEYHVHKARRMAAAAGLATAEDVNATPGAATGGGAGEAQPDAFGGDGMFVCGNEGAAAARLSQRAGELDATPETGTDGAGAATGEKKRASRSARRKANKRRLCREGVLPYKGAGRGKGAGGTGPRQQVPAGGRENLAIKQRMVDKKAQEQQQQQHPEQQRIQQPVEQRPLQQQQEGQTSAMLAAALAASPLDPNGTLPGAAGLNSNYAHYAAASGAAVNGSVAAAIGSGTAAAAEGPGAAAAPAQQQRLEPEQQKHKPQQQRKQQQRTAPVRGMATYCGSVGAGPSGARRPAAAAAAGGAVHGRATAVRWLCSSRSSSSTEGTSYSSDDSDDDSSSNDDDDGGGKDVGAAEKRTSAAAIVGGRPAAAAAGTTQQGRKQGNAQEAGVGVASTSSSGSSSDDSDDDDSDDEDEDGGAEPGGQKKVPPGTSKAVSAAAPAKATRARTAALPGSKSSSSDEEENEEDSSSDEDSSSSSDDETSSEEEEKEEKPIPVPVNAAGRPEAPSQAGVAERTITTTTPIDYDSLPVAHGNVEVGDVLAYKLLEIGLDMCPRVSDWRQSRVIAVDTVAGSVVLEPHPDPRVHPLQAELNALRARLAAESAAGEGDAAADAAVDVRGVELDWEALPFPTDYDAAGLLRLALDRLGDARIVSAATTAAAPALAVTHVSAPAPTPVANTRAAVDAKPVSMPTTTGAGVAAVPCSGANRHAGVTRPAGAQGGVPAALTPMRQDPPPGARPPGKEGPGLPSGTRSRPATPRPSSGTPCTSVKRPPPPPQQQQQLQSQSRPGTPVVKTSTVGTTVIMTRPRALMMATEAAATASAPGSIVPAVGGWAVIAEELRQKRLELGTRASTPSVSQVPDNVIISRQQQRQQQQLGRLNQVQSQPTAQPQRLSGLTRPGSSGTSSGAGAACGATPPSIPEVTIPGFRSKGGANGVGRGRTESPGSQGVGCKAEAPVQAGLQRGGVLESSAIDAEAGGSSDNASGKNRAEGAAGVETPGAAKPRGGARRIAMGPMLSYLRSSGGL</sequence>
<feature type="domain" description="Coilin tudor" evidence="2">
    <location>
        <begin position="688"/>
        <end position="761"/>
    </location>
</feature>
<feature type="compositionally biased region" description="Low complexity" evidence="1">
    <location>
        <begin position="239"/>
        <end position="253"/>
    </location>
</feature>
<dbReference type="GO" id="GO:0000387">
    <property type="term" value="P:spliceosomal snRNP assembly"/>
    <property type="evidence" value="ECO:0007669"/>
    <property type="project" value="TreeGrafter"/>
</dbReference>
<feature type="compositionally biased region" description="Low complexity" evidence="1">
    <location>
        <begin position="526"/>
        <end position="540"/>
    </location>
</feature>
<feature type="region of interest" description="Disordered" evidence="1">
    <location>
        <begin position="1034"/>
        <end position="1117"/>
    </location>
</feature>
<gene>
    <name evidence="3" type="ORF">Vretifemale_20088</name>
    <name evidence="4" type="ORF">Vretimale_18969</name>
</gene>
<feature type="compositionally biased region" description="Polar residues" evidence="1">
    <location>
        <begin position="916"/>
        <end position="933"/>
    </location>
</feature>
<feature type="compositionally biased region" description="Low complexity" evidence="1">
    <location>
        <begin position="1034"/>
        <end position="1051"/>
    </location>
</feature>
<feature type="compositionally biased region" description="Low complexity" evidence="1">
    <location>
        <begin position="1060"/>
        <end position="1082"/>
    </location>
</feature>
<reference evidence="3" key="1">
    <citation type="journal article" date="2021" name="Proc. Natl. Acad. Sci. U.S.A.">
        <title>Three genomes in the algal genus Volvox reveal the fate of a haploid sex-determining region after a transition to homothallism.</title>
        <authorList>
            <person name="Yamamoto K."/>
            <person name="Hamaji T."/>
            <person name="Kawai-Toyooka H."/>
            <person name="Matsuzaki R."/>
            <person name="Takahashi F."/>
            <person name="Nishimura Y."/>
            <person name="Kawachi M."/>
            <person name="Noguchi H."/>
            <person name="Minakuchi Y."/>
            <person name="Umen J.G."/>
            <person name="Toyoda A."/>
            <person name="Nozaki H."/>
        </authorList>
    </citation>
    <scope>NUCLEOTIDE SEQUENCE</scope>
    <source>
        <strain evidence="4">NIES-3785</strain>
        <strain evidence="3">NIES-3786</strain>
    </source>
</reference>
<name>A0A8J4CZ27_9CHLO</name>
<dbReference type="InterPro" id="IPR024822">
    <property type="entry name" value="Coilin"/>
</dbReference>
<feature type="compositionally biased region" description="Basic and acidic residues" evidence="1">
    <location>
        <begin position="512"/>
        <end position="524"/>
    </location>
</feature>
<dbReference type="GO" id="GO:0030619">
    <property type="term" value="F:U1 snRNA binding"/>
    <property type="evidence" value="ECO:0007669"/>
    <property type="project" value="TreeGrafter"/>
</dbReference>
<accession>A0A8J4CZ27</accession>
<dbReference type="Proteomes" id="UP000747110">
    <property type="component" value="Unassembled WGS sequence"/>
</dbReference>
<feature type="region of interest" description="Disordered" evidence="1">
    <location>
        <begin position="232"/>
        <end position="349"/>
    </location>
</feature>
<feature type="compositionally biased region" description="Gly residues" evidence="1">
    <location>
        <begin position="283"/>
        <end position="293"/>
    </location>
</feature>
<dbReference type="PANTHER" id="PTHR15197">
    <property type="entry name" value="COILIN P80"/>
    <property type="match status" value="1"/>
</dbReference>
<organism evidence="3 5">
    <name type="scientific">Volvox reticuliferus</name>
    <dbReference type="NCBI Taxonomy" id="1737510"/>
    <lineage>
        <taxon>Eukaryota</taxon>
        <taxon>Viridiplantae</taxon>
        <taxon>Chlorophyta</taxon>
        <taxon>core chlorophytes</taxon>
        <taxon>Chlorophyceae</taxon>
        <taxon>CS clade</taxon>
        <taxon>Chlamydomonadales</taxon>
        <taxon>Volvocaceae</taxon>
        <taxon>Volvox</taxon>
    </lineage>
</organism>
<feature type="compositionally biased region" description="Low complexity" evidence="1">
    <location>
        <begin position="319"/>
        <end position="349"/>
    </location>
</feature>
<dbReference type="EMBL" id="BNCP01000079">
    <property type="protein sequence ID" value="GIL92575.1"/>
    <property type="molecule type" value="Genomic_DNA"/>
</dbReference>
<dbReference type="AlphaFoldDB" id="A0A8J4CZ27"/>
<protein>
    <recommendedName>
        <fullName evidence="2">Coilin tudor domain-containing protein</fullName>
    </recommendedName>
</protein>